<evidence type="ECO:0000313" key="2">
    <source>
        <dbReference type="Proteomes" id="UP000041314"/>
    </source>
</evidence>
<reference evidence="1 2" key="1">
    <citation type="submission" date="2015-03" db="EMBL/GenBank/DDBJ databases">
        <authorList>
            <consortium name="Pathogen Informatics"/>
        </authorList>
    </citation>
    <scope>NUCLEOTIDE SEQUENCE [LARGE SCALE GENOMIC DNA]</scope>
    <source>
        <strain evidence="1 2">A1104</strain>
    </source>
</reference>
<proteinExistence type="predicted"/>
<sequence length="133" mass="15030">MDTATFSLLAPFLPDAFQPAHFIKTFRECRFTVKASAEIAENIKVVTRFKLRRHHLFHGDNAAVRVVAELIEVVTLKLGGSRQNDIRKAAGRRPLVINSDDRFQLAPAFNYAVNLLVSVERVSPGEHAHLQRR</sequence>
<dbReference type="EMBL" id="CQPA01000015">
    <property type="protein sequence ID" value="CNU25161.1"/>
    <property type="molecule type" value="Genomic_DNA"/>
</dbReference>
<organism evidence="1 2">
    <name type="scientific">Salmonella enterica subsp. enterica serovar Bovismorbificans</name>
    <dbReference type="NCBI Taxonomy" id="58097"/>
    <lineage>
        <taxon>Bacteria</taxon>
        <taxon>Pseudomonadati</taxon>
        <taxon>Pseudomonadota</taxon>
        <taxon>Gammaproteobacteria</taxon>
        <taxon>Enterobacterales</taxon>
        <taxon>Enterobacteriaceae</taxon>
        <taxon>Salmonella</taxon>
    </lineage>
</organism>
<dbReference type="Proteomes" id="UP000041314">
    <property type="component" value="Unassembled WGS sequence"/>
</dbReference>
<accession>A0A655CRL4</accession>
<evidence type="ECO:0000313" key="1">
    <source>
        <dbReference type="EMBL" id="CNU25161.1"/>
    </source>
</evidence>
<dbReference type="AlphaFoldDB" id="A0A655CRL4"/>
<protein>
    <submittedName>
        <fullName evidence="1">Uncharacterized protein</fullName>
    </submittedName>
</protein>
<name>A0A655CRL4_SALET</name>
<gene>
    <name evidence="1" type="ORF">ERS008198_02309</name>
</gene>